<feature type="short sequence motif" description="GXSXG" evidence="4">
    <location>
        <begin position="424"/>
        <end position="428"/>
    </location>
</feature>
<keyword evidence="2 4" id="KW-0442">Lipid degradation</keyword>
<dbReference type="SUPFAM" id="SSF52151">
    <property type="entry name" value="FabD/lysophospholipase-like"/>
    <property type="match status" value="1"/>
</dbReference>
<accession>A0A830HJN7</accession>
<dbReference type="Pfam" id="PF11815">
    <property type="entry name" value="DUF3336"/>
    <property type="match status" value="1"/>
</dbReference>
<name>A0A830HJN7_9CHLO</name>
<dbReference type="EMBL" id="BNJQ01000014">
    <property type="protein sequence ID" value="GHP06935.1"/>
    <property type="molecule type" value="Genomic_DNA"/>
</dbReference>
<comment type="caution">
    <text evidence="7">The sequence shown here is derived from an EMBL/GenBank/DDBJ whole genome shotgun (WGS) entry which is preliminary data.</text>
</comment>
<evidence type="ECO:0000313" key="8">
    <source>
        <dbReference type="Proteomes" id="UP000660262"/>
    </source>
</evidence>
<feature type="active site" description="Nucleophile" evidence="4">
    <location>
        <position position="426"/>
    </location>
</feature>
<evidence type="ECO:0000256" key="5">
    <source>
        <dbReference type="SAM" id="MobiDB-lite"/>
    </source>
</evidence>
<reference evidence="7" key="1">
    <citation type="submission" date="2020-10" db="EMBL/GenBank/DDBJ databases">
        <title>Unveiling of a novel bifunctional photoreceptor, Dualchrome1, isolated from a cosmopolitan green alga.</title>
        <authorList>
            <person name="Suzuki S."/>
            <person name="Kawachi M."/>
        </authorList>
    </citation>
    <scope>NUCLEOTIDE SEQUENCE</scope>
    <source>
        <strain evidence="7">NIES 2893</strain>
    </source>
</reference>
<feature type="region of interest" description="Disordered" evidence="5">
    <location>
        <begin position="89"/>
        <end position="151"/>
    </location>
</feature>
<dbReference type="Gene3D" id="3.40.1090.10">
    <property type="entry name" value="Cytosolic phospholipase A2 catalytic domain"/>
    <property type="match status" value="2"/>
</dbReference>
<dbReference type="GO" id="GO:0016042">
    <property type="term" value="P:lipid catabolic process"/>
    <property type="evidence" value="ECO:0007669"/>
    <property type="project" value="UniProtKB-UniRule"/>
</dbReference>
<dbReference type="PANTHER" id="PTHR14226">
    <property type="entry name" value="NEUROPATHY TARGET ESTERASE/SWISS CHEESE D.MELANOGASTER"/>
    <property type="match status" value="1"/>
</dbReference>
<keyword evidence="3 4" id="KW-0443">Lipid metabolism</keyword>
<dbReference type="InterPro" id="IPR016035">
    <property type="entry name" value="Acyl_Trfase/lysoPLipase"/>
</dbReference>
<feature type="domain" description="PNPLA" evidence="6">
    <location>
        <begin position="393"/>
        <end position="592"/>
    </location>
</feature>
<dbReference type="InterPro" id="IPR021771">
    <property type="entry name" value="Triacylglycerol_lipase_N"/>
</dbReference>
<feature type="region of interest" description="Disordered" evidence="5">
    <location>
        <begin position="1"/>
        <end position="76"/>
    </location>
</feature>
<feature type="compositionally biased region" description="Low complexity" evidence="5">
    <location>
        <begin position="109"/>
        <end position="133"/>
    </location>
</feature>
<evidence type="ECO:0000256" key="1">
    <source>
        <dbReference type="ARBA" id="ARBA00022801"/>
    </source>
</evidence>
<feature type="short sequence motif" description="GXGXXG" evidence="4">
    <location>
        <begin position="397"/>
        <end position="402"/>
    </location>
</feature>
<dbReference type="GO" id="GO:0016301">
    <property type="term" value="F:kinase activity"/>
    <property type="evidence" value="ECO:0007669"/>
    <property type="project" value="UniProtKB-KW"/>
</dbReference>
<feature type="active site" description="Proton acceptor" evidence="4">
    <location>
        <position position="579"/>
    </location>
</feature>
<dbReference type="PROSITE" id="PS51635">
    <property type="entry name" value="PNPLA"/>
    <property type="match status" value="1"/>
</dbReference>
<dbReference type="Pfam" id="PF01734">
    <property type="entry name" value="Patatin"/>
    <property type="match status" value="1"/>
</dbReference>
<evidence type="ECO:0000259" key="6">
    <source>
        <dbReference type="PROSITE" id="PS51635"/>
    </source>
</evidence>
<keyword evidence="7" id="KW-0808">Transferase</keyword>
<dbReference type="OrthoDB" id="15478at2759"/>
<protein>
    <submittedName>
        <fullName evidence="7">Mitogen-activated protein kinase tyrosine protein phosphatase sdp1</fullName>
    </submittedName>
</protein>
<evidence type="ECO:0000256" key="2">
    <source>
        <dbReference type="ARBA" id="ARBA00022963"/>
    </source>
</evidence>
<evidence type="ECO:0000256" key="4">
    <source>
        <dbReference type="PROSITE-ProRule" id="PRU01161"/>
    </source>
</evidence>
<keyword evidence="8" id="KW-1185">Reference proteome</keyword>
<feature type="region of interest" description="Disordered" evidence="5">
    <location>
        <begin position="794"/>
        <end position="813"/>
    </location>
</feature>
<feature type="compositionally biased region" description="Low complexity" evidence="5">
    <location>
        <begin position="798"/>
        <end position="807"/>
    </location>
</feature>
<evidence type="ECO:0000256" key="3">
    <source>
        <dbReference type="ARBA" id="ARBA00023098"/>
    </source>
</evidence>
<dbReference type="GO" id="GO:0004806">
    <property type="term" value="F:triacylglycerol lipase activity"/>
    <property type="evidence" value="ECO:0007669"/>
    <property type="project" value="InterPro"/>
</dbReference>
<keyword evidence="1 4" id="KW-0378">Hydrolase</keyword>
<gene>
    <name evidence="7" type="ORF">PPROV_000567900</name>
</gene>
<comment type="caution">
    <text evidence="4">Lacks conserved residue(s) required for the propagation of feature annotation.</text>
</comment>
<dbReference type="Proteomes" id="UP000660262">
    <property type="component" value="Unassembled WGS sequence"/>
</dbReference>
<feature type="compositionally biased region" description="Low complexity" evidence="5">
    <location>
        <begin position="58"/>
        <end position="76"/>
    </location>
</feature>
<feature type="compositionally biased region" description="Low complexity" evidence="5">
    <location>
        <begin position="142"/>
        <end position="151"/>
    </location>
</feature>
<sequence length="813" mass="89460">MSPPGALSMALNERERASASSSSHSSLDHDAHGVINGSRDLDASLTTGGVQVHGPGGSSLLLNSSSSTSTSTSNLSSAAAKTAGVLLSGENHKRNGDGDVSPGEAQQDNNTPVVMPTPTPSSNAAGTGTSPARTPIPPPAASPTASNARTTSSTRYPVGVVILLYLLSGRTPWMAVAEALRYYGRARRYVMRHRLLPRARKFVRERHGLQVAALAATASIGYTAYRMYVHYHSARMVYRRSLVAAMECAKSYEEWLSAAQKLDRLDNSNREEKLLRKELDLYDKEMLQDRLQSLRALRASGNVSDIIFALRADMARNLGNMNNPKLQEHRHGVLFPEVIESYIEETSNQLRNLATSTEEDGFAPQGSDGTTISLEDKLAFLQETRHAFGRTALVLSGGGALGGFHIGVVEALLRKRLLPRILAGSSVGSLMCAVICTRTAEELDRTGMEHIMEFARNGDMRFFGVTSWRLMLRNFWRTGHLQELGTFVQMLRTLFGDLTFQEAYEKSGRILNISLCGCRRHEQPRLLNYLTAPNIVVWSAVSASCALPGLFPSQELVAKDPRGELTRLSPSRLHRLWQDGSIEQDLPLKPLSELFNVNYFIVSQANPHIAPLLSLKQGISNIGVWIPWLKESSLWTKLANLVELEYKHRITQLIELVDIRWPLTALAQTWEGDITIVLPATLRQLQRIAANPSADELEFFKLQGLRATWSKLPALRANCLIEMTLDECVHTLKGAIRKRNRALSGKRNAYGGTSFSGASSLTHTSSMLMGGSTAPRVPSWTNLMSQVSLHRMSRHSSDSSLGELSGDLDPRFE</sequence>
<dbReference type="PANTHER" id="PTHR14226:SF10">
    <property type="entry name" value="TRIACYLGLYCEROL LIPASE 4-RELATED"/>
    <property type="match status" value="1"/>
</dbReference>
<dbReference type="AlphaFoldDB" id="A0A830HJN7"/>
<keyword evidence="7" id="KW-0418">Kinase</keyword>
<organism evidence="7 8">
    <name type="scientific">Pycnococcus provasolii</name>
    <dbReference type="NCBI Taxonomy" id="41880"/>
    <lineage>
        <taxon>Eukaryota</taxon>
        <taxon>Viridiplantae</taxon>
        <taxon>Chlorophyta</taxon>
        <taxon>Pseudoscourfieldiophyceae</taxon>
        <taxon>Pseudoscourfieldiales</taxon>
        <taxon>Pycnococcaceae</taxon>
        <taxon>Pycnococcus</taxon>
    </lineage>
</organism>
<dbReference type="InterPro" id="IPR002641">
    <property type="entry name" value="PNPLA_dom"/>
</dbReference>
<dbReference type="InterPro" id="IPR050301">
    <property type="entry name" value="NTE"/>
</dbReference>
<proteinExistence type="predicted"/>
<evidence type="ECO:0000313" key="7">
    <source>
        <dbReference type="EMBL" id="GHP06935.1"/>
    </source>
</evidence>